<comment type="caution">
    <text evidence="8">The sequence shown here is derived from an EMBL/GenBank/DDBJ whole genome shotgun (WGS) entry which is preliminary data.</text>
</comment>
<evidence type="ECO:0000256" key="6">
    <source>
        <dbReference type="SAM" id="Phobius"/>
    </source>
</evidence>
<protein>
    <submittedName>
        <fullName evidence="8">ABC transporter</fullName>
    </submittedName>
</protein>
<reference evidence="8 9" key="1">
    <citation type="submission" date="2018-08" db="EMBL/GenBank/DDBJ databases">
        <title>A genome reference for cultivated species of the human gut microbiota.</title>
        <authorList>
            <person name="Zou Y."/>
            <person name="Xue W."/>
            <person name="Luo G."/>
        </authorList>
    </citation>
    <scope>NUCLEOTIDE SEQUENCE [LARGE SCALE GENOMIC DNA]</scope>
    <source>
        <strain evidence="8 9">AF16-14</strain>
    </source>
</reference>
<dbReference type="Pfam" id="PF09822">
    <property type="entry name" value="ABC_transp_aux"/>
    <property type="match status" value="1"/>
</dbReference>
<feature type="transmembrane region" description="Helical" evidence="6">
    <location>
        <begin position="61"/>
        <end position="84"/>
    </location>
</feature>
<evidence type="ECO:0000256" key="4">
    <source>
        <dbReference type="ARBA" id="ARBA00022989"/>
    </source>
</evidence>
<organism evidence="8 9">
    <name type="scientific">Odoribacter splanchnicus</name>
    <dbReference type="NCBI Taxonomy" id="28118"/>
    <lineage>
        <taxon>Bacteria</taxon>
        <taxon>Pseudomonadati</taxon>
        <taxon>Bacteroidota</taxon>
        <taxon>Bacteroidia</taxon>
        <taxon>Bacteroidales</taxon>
        <taxon>Odoribacteraceae</taxon>
        <taxon>Odoribacter</taxon>
    </lineage>
</organism>
<dbReference type="EMBL" id="QRYC01000002">
    <property type="protein sequence ID" value="RGU58497.1"/>
    <property type="molecule type" value="Genomic_DNA"/>
</dbReference>
<dbReference type="GO" id="GO:0140359">
    <property type="term" value="F:ABC-type transporter activity"/>
    <property type="evidence" value="ECO:0007669"/>
    <property type="project" value="InterPro"/>
</dbReference>
<dbReference type="GO" id="GO:0005886">
    <property type="term" value="C:plasma membrane"/>
    <property type="evidence" value="ECO:0007669"/>
    <property type="project" value="UniProtKB-SubCell"/>
</dbReference>
<proteinExistence type="predicted"/>
<feature type="transmembrane region" description="Helical" evidence="6">
    <location>
        <begin position="151"/>
        <end position="173"/>
    </location>
</feature>
<sequence>MRLKDFNIVYQIARTELRVIFYSPVAWLILVVFAVQCGFSFCDVIWPAIKSQSLGYEVQALTGSVFTSGKGIFPVMLEHLYFYIPLLTMGLMSREFSSGSIKLLYSSPVTSAQIILGKYLSVMIYCAVLLGVILVYVGLGALTIGHMDGTLIFSNFLGMYLLICAYAVIGLFMSCLTSYQVVAAIGTLAFLSFLNFIGGVGQEIPLVRDITYWLALNGRVGLFVAGMINTENLIYFLVVIAAFLLLSVWRLQAVREKQPGRKKILKLTGLAVGVVVLSYVSSRPFLTWYWDTTATQSNTISVLSQDLLRQLKGELKITTYVNLLDANYESGLPAAHKKDFERFRPYARFKRNLKLDYVYYYDYAGYKYLDELYPGLSDRERAEKICQAKGLDFGMFLTPEEIRRKIDLSGESNHFVRQVEWNGERKTWLRVYKDMYVFPSEQEMTAALKRLLVKPPKLCFLTGYGERNSTNKREMDYSFFSSELSLRSALINQGFDVEDFSLSGKERIPDEVDILVIADVRSKIPEGDFRMICEYIERGGNLFLLGEPGTQEFINPLAELIGVRFRDGMLLQAREGYLPSLTIAGMDPEGDEKFPVFQKMRQYGFCFALPGCTGLEIQKNGFGITPVACVGDSISWQVNRLYAEDALKGLNHPGPAEGKVLPVIVALDRKVGDKEQRILVAGDADCISNAELTRARQGVKTANFTLATESFRWLARDEFPVLLPSIPPRDNELYLGRKDMPWLKFGTMGLLPGLLALAYGVVHYRRKRN</sequence>
<evidence type="ECO:0000256" key="3">
    <source>
        <dbReference type="ARBA" id="ARBA00022692"/>
    </source>
</evidence>
<keyword evidence="5 6" id="KW-0472">Membrane</keyword>
<feature type="domain" description="ABC-type uncharacterised transport system" evidence="7">
    <location>
        <begin position="456"/>
        <end position="703"/>
    </location>
</feature>
<name>A0A412TX92_9BACT</name>
<keyword evidence="2" id="KW-1003">Cell membrane</keyword>
<evidence type="ECO:0000256" key="5">
    <source>
        <dbReference type="ARBA" id="ARBA00023136"/>
    </source>
</evidence>
<feature type="transmembrane region" description="Helical" evidence="6">
    <location>
        <begin position="122"/>
        <end position="144"/>
    </location>
</feature>
<feature type="transmembrane region" description="Helical" evidence="6">
    <location>
        <begin position="179"/>
        <end position="198"/>
    </location>
</feature>
<keyword evidence="3 6" id="KW-0812">Transmembrane</keyword>
<dbReference type="Proteomes" id="UP000284243">
    <property type="component" value="Unassembled WGS sequence"/>
</dbReference>
<dbReference type="Pfam" id="PF12679">
    <property type="entry name" value="ABC2_membrane_2"/>
    <property type="match status" value="1"/>
</dbReference>
<feature type="transmembrane region" description="Helical" evidence="6">
    <location>
        <begin position="742"/>
        <end position="762"/>
    </location>
</feature>
<gene>
    <name evidence="8" type="ORF">DWW57_01935</name>
</gene>
<dbReference type="PANTHER" id="PTHR30294:SF29">
    <property type="entry name" value="MULTIDRUG ABC TRANSPORTER PERMEASE YBHS-RELATED"/>
    <property type="match status" value="1"/>
</dbReference>
<keyword evidence="4 6" id="KW-1133">Transmembrane helix</keyword>
<comment type="subcellular location">
    <subcellularLocation>
        <location evidence="1">Cell membrane</location>
        <topology evidence="1">Multi-pass membrane protein</topology>
    </subcellularLocation>
</comment>
<dbReference type="InterPro" id="IPR019196">
    <property type="entry name" value="ABC_transp_unknown"/>
</dbReference>
<dbReference type="RefSeq" id="WP_118159921.1">
    <property type="nucleotide sequence ID" value="NZ_QRYC01000002.1"/>
</dbReference>
<feature type="transmembrane region" description="Helical" evidence="6">
    <location>
        <begin position="234"/>
        <end position="252"/>
    </location>
</feature>
<evidence type="ECO:0000313" key="8">
    <source>
        <dbReference type="EMBL" id="RGU58497.1"/>
    </source>
</evidence>
<evidence type="ECO:0000259" key="7">
    <source>
        <dbReference type="Pfam" id="PF09822"/>
    </source>
</evidence>
<dbReference type="InterPro" id="IPR029062">
    <property type="entry name" value="Class_I_gatase-like"/>
</dbReference>
<evidence type="ECO:0000256" key="2">
    <source>
        <dbReference type="ARBA" id="ARBA00022475"/>
    </source>
</evidence>
<evidence type="ECO:0000256" key="1">
    <source>
        <dbReference type="ARBA" id="ARBA00004651"/>
    </source>
</evidence>
<dbReference type="PANTHER" id="PTHR30294">
    <property type="entry name" value="MEMBRANE COMPONENT OF ABC TRANSPORTER YHHJ-RELATED"/>
    <property type="match status" value="1"/>
</dbReference>
<dbReference type="InterPro" id="IPR051449">
    <property type="entry name" value="ABC-2_transporter_component"/>
</dbReference>
<feature type="transmembrane region" description="Helical" evidence="6">
    <location>
        <begin position="21"/>
        <end position="49"/>
    </location>
</feature>
<feature type="transmembrane region" description="Helical" evidence="6">
    <location>
        <begin position="264"/>
        <end position="290"/>
    </location>
</feature>
<accession>A0A412TX92</accession>
<dbReference type="AlphaFoldDB" id="A0A412TX92"/>
<evidence type="ECO:0000313" key="9">
    <source>
        <dbReference type="Proteomes" id="UP000284243"/>
    </source>
</evidence>
<dbReference type="SUPFAM" id="SSF52317">
    <property type="entry name" value="Class I glutamine amidotransferase-like"/>
    <property type="match status" value="1"/>
</dbReference>